<dbReference type="InterPro" id="IPR036910">
    <property type="entry name" value="HMG_box_dom_sf"/>
</dbReference>
<proteinExistence type="predicted"/>
<dbReference type="Pfam" id="PF00505">
    <property type="entry name" value="HMG_box"/>
    <property type="match status" value="1"/>
</dbReference>
<feature type="compositionally biased region" description="Low complexity" evidence="3">
    <location>
        <begin position="97"/>
        <end position="113"/>
    </location>
</feature>
<dbReference type="SMART" id="SM00398">
    <property type="entry name" value="HMG"/>
    <property type="match status" value="1"/>
</dbReference>
<organism evidence="5 6">
    <name type="scientific">Dothidotthia symphoricarpi CBS 119687</name>
    <dbReference type="NCBI Taxonomy" id="1392245"/>
    <lineage>
        <taxon>Eukaryota</taxon>
        <taxon>Fungi</taxon>
        <taxon>Dikarya</taxon>
        <taxon>Ascomycota</taxon>
        <taxon>Pezizomycotina</taxon>
        <taxon>Dothideomycetes</taxon>
        <taxon>Pleosporomycetidae</taxon>
        <taxon>Pleosporales</taxon>
        <taxon>Dothidotthiaceae</taxon>
        <taxon>Dothidotthia</taxon>
    </lineage>
</organism>
<keyword evidence="6" id="KW-1185">Reference proteome</keyword>
<dbReference type="InterPro" id="IPR009071">
    <property type="entry name" value="HMG_box_dom"/>
</dbReference>
<feature type="compositionally biased region" description="Basic residues" evidence="3">
    <location>
        <begin position="114"/>
        <end position="141"/>
    </location>
</feature>
<dbReference type="PANTHER" id="PTHR48112:SF22">
    <property type="entry name" value="MITOCHONDRIAL TRANSCRIPTION FACTOR A, ISOFORM B"/>
    <property type="match status" value="1"/>
</dbReference>
<reference evidence="5" key="1">
    <citation type="journal article" date="2020" name="Stud. Mycol.">
        <title>101 Dothideomycetes genomes: a test case for predicting lifestyles and emergence of pathogens.</title>
        <authorList>
            <person name="Haridas S."/>
            <person name="Albert R."/>
            <person name="Binder M."/>
            <person name="Bloem J."/>
            <person name="Labutti K."/>
            <person name="Salamov A."/>
            <person name="Andreopoulos B."/>
            <person name="Baker S."/>
            <person name="Barry K."/>
            <person name="Bills G."/>
            <person name="Bluhm B."/>
            <person name="Cannon C."/>
            <person name="Castanera R."/>
            <person name="Culley D."/>
            <person name="Daum C."/>
            <person name="Ezra D."/>
            <person name="Gonzalez J."/>
            <person name="Henrissat B."/>
            <person name="Kuo A."/>
            <person name="Liang C."/>
            <person name="Lipzen A."/>
            <person name="Lutzoni F."/>
            <person name="Magnuson J."/>
            <person name="Mondo S."/>
            <person name="Nolan M."/>
            <person name="Ohm R."/>
            <person name="Pangilinan J."/>
            <person name="Park H.-J."/>
            <person name="Ramirez L."/>
            <person name="Alfaro M."/>
            <person name="Sun H."/>
            <person name="Tritt A."/>
            <person name="Yoshinaga Y."/>
            <person name="Zwiers L.-H."/>
            <person name="Turgeon B."/>
            <person name="Goodwin S."/>
            <person name="Spatafora J."/>
            <person name="Crous P."/>
            <person name="Grigoriev I."/>
        </authorList>
    </citation>
    <scope>NUCLEOTIDE SEQUENCE</scope>
    <source>
        <strain evidence="5">CBS 119687</strain>
    </source>
</reference>
<gene>
    <name evidence="5" type="ORF">P153DRAFT_395087</name>
</gene>
<feature type="region of interest" description="Disordered" evidence="3">
    <location>
        <begin position="86"/>
        <end position="149"/>
    </location>
</feature>
<accession>A0A6A6AIZ7</accession>
<dbReference type="PROSITE" id="PS50118">
    <property type="entry name" value="HMG_BOX_2"/>
    <property type="match status" value="1"/>
</dbReference>
<dbReference type="GO" id="GO:0005634">
    <property type="term" value="C:nucleus"/>
    <property type="evidence" value="ECO:0007669"/>
    <property type="project" value="UniProtKB-UniRule"/>
</dbReference>
<dbReference type="GO" id="GO:0003677">
    <property type="term" value="F:DNA binding"/>
    <property type="evidence" value="ECO:0007669"/>
    <property type="project" value="UniProtKB-UniRule"/>
</dbReference>
<dbReference type="SUPFAM" id="SSF47095">
    <property type="entry name" value="HMG-box"/>
    <property type="match status" value="2"/>
</dbReference>
<dbReference type="Proteomes" id="UP000799771">
    <property type="component" value="Unassembled WGS sequence"/>
</dbReference>
<dbReference type="CDD" id="cd00084">
    <property type="entry name" value="HMG-box_SF"/>
    <property type="match status" value="1"/>
</dbReference>
<dbReference type="InterPro" id="IPR050342">
    <property type="entry name" value="HMGB"/>
</dbReference>
<sequence length="330" mass="35924">MLARVALSRLAADVPATSTHDVPQLARSLQRCLLARNALRLPATRAISRSYKAAVVHARRSYATTTTTARATKPTETVKKAVKAKVAEKPAPKKKAATTTKTRTKAAATPAKKPAAKKVAAKKPVAKKAAPKKAAPKKRAKRELTPEAKQTLKIRELKKIALKSPVAQSTLQGRHVFISEALSGSTSVTTGIADANAKWSAMKPAEVEHYNHLANEKNAARKAEYETWLASHTTEEIRAANNARSQLRRILPPAKNGNHAHTNKLHDDRQVKRPVNAYVLFFTDRRSSGDFKSISTTECAKLIGNEWKALTASEKGKYEAQAKEQAVAQA</sequence>
<evidence type="ECO:0000259" key="4">
    <source>
        <dbReference type="PROSITE" id="PS50118"/>
    </source>
</evidence>
<evidence type="ECO:0000313" key="6">
    <source>
        <dbReference type="Proteomes" id="UP000799771"/>
    </source>
</evidence>
<keyword evidence="2" id="KW-0539">Nucleus</keyword>
<dbReference type="OrthoDB" id="1919336at2759"/>
<feature type="DNA-binding region" description="HMG box" evidence="2">
    <location>
        <begin position="271"/>
        <end position="330"/>
    </location>
</feature>
<evidence type="ECO:0000256" key="1">
    <source>
        <dbReference type="ARBA" id="ARBA00023125"/>
    </source>
</evidence>
<evidence type="ECO:0000256" key="3">
    <source>
        <dbReference type="SAM" id="MobiDB-lite"/>
    </source>
</evidence>
<dbReference type="EMBL" id="ML977502">
    <property type="protein sequence ID" value="KAF2131780.1"/>
    <property type="molecule type" value="Genomic_DNA"/>
</dbReference>
<evidence type="ECO:0000313" key="5">
    <source>
        <dbReference type="EMBL" id="KAF2131780.1"/>
    </source>
</evidence>
<dbReference type="RefSeq" id="XP_033526167.1">
    <property type="nucleotide sequence ID" value="XM_033671366.1"/>
</dbReference>
<dbReference type="PANTHER" id="PTHR48112">
    <property type="entry name" value="HIGH MOBILITY GROUP PROTEIN DSP1"/>
    <property type="match status" value="1"/>
</dbReference>
<dbReference type="AlphaFoldDB" id="A0A6A6AIZ7"/>
<keyword evidence="1 2" id="KW-0238">DNA-binding</keyword>
<name>A0A6A6AIZ7_9PLEO</name>
<dbReference type="Gene3D" id="1.10.30.10">
    <property type="entry name" value="High mobility group box domain"/>
    <property type="match status" value="2"/>
</dbReference>
<evidence type="ECO:0000256" key="2">
    <source>
        <dbReference type="PROSITE-ProRule" id="PRU00267"/>
    </source>
</evidence>
<protein>
    <recommendedName>
        <fullName evidence="4">HMG box domain-containing protein</fullName>
    </recommendedName>
</protein>
<feature type="domain" description="HMG box" evidence="4">
    <location>
        <begin position="271"/>
        <end position="330"/>
    </location>
</feature>
<dbReference type="GeneID" id="54411798"/>